<feature type="compositionally biased region" description="Low complexity" evidence="6">
    <location>
        <begin position="371"/>
        <end position="393"/>
    </location>
</feature>
<gene>
    <name evidence="8" type="ORF">BaRGS_00033003</name>
</gene>
<accession>A0ABD0JLI1</accession>
<dbReference type="Gene3D" id="3.30.40.10">
    <property type="entry name" value="Zinc/RING finger domain, C3HC4 (zinc finger)"/>
    <property type="match status" value="1"/>
</dbReference>
<evidence type="ECO:0000259" key="7">
    <source>
        <dbReference type="PROSITE" id="PS50089"/>
    </source>
</evidence>
<evidence type="ECO:0000256" key="6">
    <source>
        <dbReference type="SAM" id="MobiDB-lite"/>
    </source>
</evidence>
<dbReference type="Gene3D" id="3.30.160.60">
    <property type="entry name" value="Classic Zinc Finger"/>
    <property type="match status" value="1"/>
</dbReference>
<feature type="domain" description="RING-type" evidence="7">
    <location>
        <begin position="25"/>
        <end position="67"/>
    </location>
</feature>
<dbReference type="EMBL" id="JACVVK020000395">
    <property type="protein sequence ID" value="KAK7475731.1"/>
    <property type="molecule type" value="Genomic_DNA"/>
</dbReference>
<comment type="caution">
    <text evidence="8">The sequence shown here is derived from an EMBL/GenBank/DDBJ whole genome shotgun (WGS) entry which is preliminary data.</text>
</comment>
<dbReference type="PANTHER" id="PTHR25462">
    <property type="entry name" value="BONUS, ISOFORM C-RELATED"/>
    <property type="match status" value="1"/>
</dbReference>
<dbReference type="InterPro" id="IPR047153">
    <property type="entry name" value="TRIM45/56/19-like"/>
</dbReference>
<dbReference type="PROSITE" id="PS00518">
    <property type="entry name" value="ZF_RING_1"/>
    <property type="match status" value="1"/>
</dbReference>
<evidence type="ECO:0000256" key="2">
    <source>
        <dbReference type="ARBA" id="ARBA00022771"/>
    </source>
</evidence>
<dbReference type="AlphaFoldDB" id="A0ABD0JLI1"/>
<evidence type="ECO:0000256" key="1">
    <source>
        <dbReference type="ARBA" id="ARBA00022723"/>
    </source>
</evidence>
<dbReference type="GO" id="GO:0008270">
    <property type="term" value="F:zinc ion binding"/>
    <property type="evidence" value="ECO:0007669"/>
    <property type="project" value="UniProtKB-KW"/>
</dbReference>
<evidence type="ECO:0000256" key="3">
    <source>
        <dbReference type="ARBA" id="ARBA00022833"/>
    </source>
</evidence>
<dbReference type="Proteomes" id="UP001519460">
    <property type="component" value="Unassembled WGS sequence"/>
</dbReference>
<keyword evidence="9" id="KW-1185">Reference proteome</keyword>
<dbReference type="InterPro" id="IPR017907">
    <property type="entry name" value="Znf_RING_CS"/>
</dbReference>
<keyword evidence="5" id="KW-0175">Coiled coil</keyword>
<dbReference type="PROSITE" id="PS50089">
    <property type="entry name" value="ZF_RING_2"/>
    <property type="match status" value="1"/>
</dbReference>
<dbReference type="SUPFAM" id="SSF57850">
    <property type="entry name" value="RING/U-box"/>
    <property type="match status" value="1"/>
</dbReference>
<dbReference type="Pfam" id="PF13639">
    <property type="entry name" value="zf-RING_2"/>
    <property type="match status" value="1"/>
</dbReference>
<evidence type="ECO:0000313" key="9">
    <source>
        <dbReference type="Proteomes" id="UP001519460"/>
    </source>
</evidence>
<evidence type="ECO:0000256" key="5">
    <source>
        <dbReference type="SAM" id="Coils"/>
    </source>
</evidence>
<organism evidence="8 9">
    <name type="scientific">Batillaria attramentaria</name>
    <dbReference type="NCBI Taxonomy" id="370345"/>
    <lineage>
        <taxon>Eukaryota</taxon>
        <taxon>Metazoa</taxon>
        <taxon>Spiralia</taxon>
        <taxon>Lophotrochozoa</taxon>
        <taxon>Mollusca</taxon>
        <taxon>Gastropoda</taxon>
        <taxon>Caenogastropoda</taxon>
        <taxon>Sorbeoconcha</taxon>
        <taxon>Cerithioidea</taxon>
        <taxon>Batillariidae</taxon>
        <taxon>Batillaria</taxon>
    </lineage>
</organism>
<feature type="non-terminal residue" evidence="8">
    <location>
        <position position="447"/>
    </location>
</feature>
<feature type="region of interest" description="Disordered" evidence="6">
    <location>
        <begin position="146"/>
        <end position="192"/>
    </location>
</feature>
<keyword evidence="3" id="KW-0862">Zinc</keyword>
<feature type="compositionally biased region" description="Low complexity" evidence="6">
    <location>
        <begin position="425"/>
        <end position="447"/>
    </location>
</feature>
<dbReference type="PANTHER" id="PTHR25462:SF296">
    <property type="entry name" value="MEIOTIC P26, ISOFORM F"/>
    <property type="match status" value="1"/>
</dbReference>
<sequence length="447" mass="49207">MAAAAKALEQELEIDEDSPWGHIKCPVCLDLYASDPKILPCAHLICERCLIDWVTANSLPATCPVCRYNITDETICQLPSTMSPEEIAKALPTDTTIIAMVECVQVFDGPHLCFKCGADANSFCLDCSVKYCKKCRRKHSKVTTRKASKAAARLAGGTESASAPRVPSEPKAASTADSDNEEAASPLSNVPYIPPKKHTIELLAELTPQRVAEEKREKCAHHPGLNFRDYFCNDHNTGACLLCINAKHASCKIITMDEAAENSRKVLREQADRLKKEEEFLRQEEEFVRVKEKEAAAMAETTRSEIDHAMDMIQFRLRDEQAKLKRELAEANNLPGQERLHHQAELVQAALHRYEEYNRDHVAAINERAEAMAGGRQGQPQQPAQMQSEAASMRSIVDEVTSDLERAFLGGPASSEPPQDLEQQASEAEASARGAVGGSAPSANTRK</sequence>
<proteinExistence type="predicted"/>
<name>A0ABD0JLI1_9CAEN</name>
<protein>
    <recommendedName>
        <fullName evidence="7">RING-type domain-containing protein</fullName>
    </recommendedName>
</protein>
<feature type="coiled-coil region" evidence="5">
    <location>
        <begin position="257"/>
        <end position="284"/>
    </location>
</feature>
<keyword evidence="2 4" id="KW-0863">Zinc-finger</keyword>
<evidence type="ECO:0000256" key="4">
    <source>
        <dbReference type="PROSITE-ProRule" id="PRU00175"/>
    </source>
</evidence>
<dbReference type="InterPro" id="IPR013083">
    <property type="entry name" value="Znf_RING/FYVE/PHD"/>
</dbReference>
<keyword evidence="1" id="KW-0479">Metal-binding</keyword>
<feature type="region of interest" description="Disordered" evidence="6">
    <location>
        <begin position="371"/>
        <end position="447"/>
    </location>
</feature>
<dbReference type="SMART" id="SM00184">
    <property type="entry name" value="RING"/>
    <property type="match status" value="1"/>
</dbReference>
<dbReference type="SUPFAM" id="SSF57845">
    <property type="entry name" value="B-box zinc-binding domain"/>
    <property type="match status" value="1"/>
</dbReference>
<dbReference type="InterPro" id="IPR001841">
    <property type="entry name" value="Znf_RING"/>
</dbReference>
<reference evidence="8 9" key="1">
    <citation type="journal article" date="2023" name="Sci. Data">
        <title>Genome assembly of the Korean intertidal mud-creeper Batillaria attramentaria.</title>
        <authorList>
            <person name="Patra A.K."/>
            <person name="Ho P.T."/>
            <person name="Jun S."/>
            <person name="Lee S.J."/>
            <person name="Kim Y."/>
            <person name="Won Y.J."/>
        </authorList>
    </citation>
    <scope>NUCLEOTIDE SEQUENCE [LARGE SCALE GENOMIC DNA]</scope>
    <source>
        <strain evidence="8">Wonlab-2016</strain>
    </source>
</reference>
<dbReference type="CDD" id="cd19757">
    <property type="entry name" value="Bbox1"/>
    <property type="match status" value="1"/>
</dbReference>
<evidence type="ECO:0000313" key="8">
    <source>
        <dbReference type="EMBL" id="KAK7475731.1"/>
    </source>
</evidence>